<dbReference type="AlphaFoldDB" id="A0A0B5QH31"/>
<dbReference type="PROSITE" id="PS00671">
    <property type="entry name" value="D_2_HYDROXYACID_DH_3"/>
    <property type="match status" value="1"/>
</dbReference>
<dbReference type="SUPFAM" id="SSF51735">
    <property type="entry name" value="NAD(P)-binding Rossmann-fold domains"/>
    <property type="match status" value="1"/>
</dbReference>
<dbReference type="Gene3D" id="3.40.50.720">
    <property type="entry name" value="NAD(P)-binding Rossmann-like Domain"/>
    <property type="match status" value="2"/>
</dbReference>
<protein>
    <submittedName>
        <fullName evidence="7">Hydroxyacid dehydrogenase</fullName>
    </submittedName>
</protein>
<accession>A0A0B5QH31</accession>
<sequence>MKLVILEPLGVNKDKLLGMAKDSLGNEVDIIYYDTRVEDTETLIERSKDADAVVISNLPYKKEVIENCPNLKMICVAFTGVDHVAMDYCKERDILVCNCAGYSTAAVADLVFGMVISLYRNIIPCDKVTREGGTKNGLVGFELAGKKFGVVGAGAIGMRTAAIAKAFGCDVYAYSRTKKDVEGIEFVDLDTLMSTCDIVSLHVPLNESTKGLINNEKLSLMKENAILINTARGPVLDSSALAEALNNGKIAGAGVDVFEIEPPIPTDHVLFGANNLIVTPHVAFATAEAFEKRAVIVFDNIKKWLKGTPQNVIK</sequence>
<reference evidence="8" key="1">
    <citation type="submission" date="2014-12" db="EMBL/GenBank/DDBJ databases">
        <title>Genome sequence of Clostridium beijerinckii strain 59B.</title>
        <authorList>
            <person name="Little G.T."/>
            <person name="Minton N.P."/>
        </authorList>
    </citation>
    <scope>NUCLEOTIDE SEQUENCE [LARGE SCALE GENOMIC DNA]</scope>
    <source>
        <strain evidence="8">59B</strain>
    </source>
</reference>
<dbReference type="Pfam" id="PF00389">
    <property type="entry name" value="2-Hacid_dh"/>
    <property type="match status" value="1"/>
</dbReference>
<dbReference type="KEGG" id="cbei:LF65_05140"/>
<dbReference type="STRING" id="1520.LF65_05140"/>
<dbReference type="OrthoDB" id="9805416at2"/>
<dbReference type="RefSeq" id="WP_041900141.1">
    <property type="nucleotide sequence ID" value="NZ_CP010086.2"/>
</dbReference>
<dbReference type="CDD" id="cd12161">
    <property type="entry name" value="GDH_like_1"/>
    <property type="match status" value="1"/>
</dbReference>
<dbReference type="InterPro" id="IPR029753">
    <property type="entry name" value="D-isomer_DH_CS"/>
</dbReference>
<dbReference type="Proteomes" id="UP000031866">
    <property type="component" value="Chromosome"/>
</dbReference>
<dbReference type="PANTHER" id="PTHR43761">
    <property type="entry name" value="D-ISOMER SPECIFIC 2-HYDROXYACID DEHYDROGENASE FAMILY PROTEIN (AFU_ORTHOLOGUE AFUA_1G13630)"/>
    <property type="match status" value="1"/>
</dbReference>
<dbReference type="Pfam" id="PF02826">
    <property type="entry name" value="2-Hacid_dh_C"/>
    <property type="match status" value="1"/>
</dbReference>
<name>A0A0B5QH31_CLOBE</name>
<gene>
    <name evidence="7" type="ORF">LF65_05140</name>
</gene>
<evidence type="ECO:0000313" key="7">
    <source>
        <dbReference type="EMBL" id="AJH01665.1"/>
    </source>
</evidence>
<dbReference type="EMBL" id="CP010086">
    <property type="protein sequence ID" value="AJH01665.1"/>
    <property type="molecule type" value="Genomic_DNA"/>
</dbReference>
<dbReference type="InterPro" id="IPR036291">
    <property type="entry name" value="NAD(P)-bd_dom_sf"/>
</dbReference>
<dbReference type="InterPro" id="IPR006140">
    <property type="entry name" value="D-isomer_DH_NAD-bd"/>
</dbReference>
<evidence type="ECO:0000256" key="3">
    <source>
        <dbReference type="ARBA" id="ARBA00023027"/>
    </source>
</evidence>
<evidence type="ECO:0000256" key="2">
    <source>
        <dbReference type="ARBA" id="ARBA00023002"/>
    </source>
</evidence>
<organism evidence="7 8">
    <name type="scientific">Clostridium beijerinckii</name>
    <name type="common">Clostridium MP</name>
    <dbReference type="NCBI Taxonomy" id="1520"/>
    <lineage>
        <taxon>Bacteria</taxon>
        <taxon>Bacillati</taxon>
        <taxon>Bacillota</taxon>
        <taxon>Clostridia</taxon>
        <taxon>Eubacteriales</taxon>
        <taxon>Clostridiaceae</taxon>
        <taxon>Clostridium</taxon>
    </lineage>
</organism>
<evidence type="ECO:0000259" key="5">
    <source>
        <dbReference type="Pfam" id="PF00389"/>
    </source>
</evidence>
<feature type="domain" description="D-isomer specific 2-hydroxyacid dehydrogenase NAD-binding" evidence="6">
    <location>
        <begin position="112"/>
        <end position="283"/>
    </location>
</feature>
<proteinExistence type="inferred from homology"/>
<evidence type="ECO:0000259" key="6">
    <source>
        <dbReference type="Pfam" id="PF02826"/>
    </source>
</evidence>
<comment type="similarity">
    <text evidence="1 4">Belongs to the D-isomer specific 2-hydroxyacid dehydrogenase family.</text>
</comment>
<dbReference type="GO" id="GO:0051287">
    <property type="term" value="F:NAD binding"/>
    <property type="evidence" value="ECO:0007669"/>
    <property type="project" value="InterPro"/>
</dbReference>
<dbReference type="InterPro" id="IPR006139">
    <property type="entry name" value="D-isomer_2_OHA_DH_cat_dom"/>
</dbReference>
<evidence type="ECO:0000313" key="8">
    <source>
        <dbReference type="Proteomes" id="UP000031866"/>
    </source>
</evidence>
<dbReference type="GO" id="GO:0016616">
    <property type="term" value="F:oxidoreductase activity, acting on the CH-OH group of donors, NAD or NADP as acceptor"/>
    <property type="evidence" value="ECO:0007669"/>
    <property type="project" value="InterPro"/>
</dbReference>
<dbReference type="SUPFAM" id="SSF52283">
    <property type="entry name" value="Formate/glycerate dehydrogenase catalytic domain-like"/>
    <property type="match status" value="1"/>
</dbReference>
<feature type="domain" description="D-isomer specific 2-hydroxyacid dehydrogenase catalytic" evidence="5">
    <location>
        <begin position="21"/>
        <end position="313"/>
    </location>
</feature>
<keyword evidence="3" id="KW-0520">NAD</keyword>
<dbReference type="FunFam" id="3.40.50.720:FF:000203">
    <property type="entry name" value="D-3-phosphoglycerate dehydrogenase (SerA)"/>
    <property type="match status" value="1"/>
</dbReference>
<evidence type="ECO:0000256" key="1">
    <source>
        <dbReference type="ARBA" id="ARBA00005854"/>
    </source>
</evidence>
<keyword evidence="2 4" id="KW-0560">Oxidoreductase</keyword>
<dbReference type="InterPro" id="IPR050418">
    <property type="entry name" value="D-iso_2-hydroxyacid_DH_PdxB"/>
</dbReference>
<dbReference type="PANTHER" id="PTHR43761:SF1">
    <property type="entry name" value="D-ISOMER SPECIFIC 2-HYDROXYACID DEHYDROGENASE CATALYTIC DOMAIN-CONTAINING PROTEIN-RELATED"/>
    <property type="match status" value="1"/>
</dbReference>
<evidence type="ECO:0000256" key="4">
    <source>
        <dbReference type="RuleBase" id="RU003719"/>
    </source>
</evidence>